<reference evidence="3" key="1">
    <citation type="submission" date="2016-11" db="EMBL/GenBank/DDBJ databases">
        <authorList>
            <person name="Varghese N."/>
            <person name="Submissions S."/>
        </authorList>
    </citation>
    <scope>NUCLEOTIDE SEQUENCE [LARGE SCALE GENOMIC DNA]</scope>
    <source>
        <strain evidence="3">CECT 8089</strain>
    </source>
</reference>
<keyword evidence="3" id="KW-1185">Reference proteome</keyword>
<feature type="transmembrane region" description="Helical" evidence="1">
    <location>
        <begin position="20"/>
        <end position="41"/>
    </location>
</feature>
<accession>A0A1M7MZ86</accession>
<feature type="transmembrane region" description="Helical" evidence="1">
    <location>
        <begin position="53"/>
        <end position="71"/>
    </location>
</feature>
<dbReference type="AlphaFoldDB" id="A0A1M7MZ86"/>
<dbReference type="EMBL" id="FRBQ01000010">
    <property type="protein sequence ID" value="SHM96437.1"/>
    <property type="molecule type" value="Genomic_DNA"/>
</dbReference>
<keyword evidence="1" id="KW-0472">Membrane</keyword>
<dbReference type="Proteomes" id="UP000184305">
    <property type="component" value="Unassembled WGS sequence"/>
</dbReference>
<evidence type="ECO:0000313" key="3">
    <source>
        <dbReference type="Proteomes" id="UP000184305"/>
    </source>
</evidence>
<evidence type="ECO:0000256" key="1">
    <source>
        <dbReference type="SAM" id="Phobius"/>
    </source>
</evidence>
<organism evidence="2 3">
    <name type="scientific">Phytopseudomonas punonensis</name>
    <dbReference type="NCBI Taxonomy" id="1220495"/>
    <lineage>
        <taxon>Bacteria</taxon>
        <taxon>Pseudomonadati</taxon>
        <taxon>Pseudomonadota</taxon>
        <taxon>Gammaproteobacteria</taxon>
        <taxon>Pseudomonadales</taxon>
        <taxon>Pseudomonadaceae</taxon>
        <taxon>Phytopseudomonas</taxon>
    </lineage>
</organism>
<keyword evidence="1" id="KW-1133">Transmembrane helix</keyword>
<keyword evidence="1" id="KW-0812">Transmembrane</keyword>
<sequence length="85" mass="9533">MAALFSMTTFAMLPRNLHRLTILGLVFFILGLIGVVYALYQIYSGPRPADPDLTRSLVIAAGMQLTGYVLLNRNRWKMMVGKSKK</sequence>
<proteinExistence type="predicted"/>
<gene>
    <name evidence="2" type="ORF">SAMN05216288_0156</name>
</gene>
<evidence type="ECO:0000313" key="2">
    <source>
        <dbReference type="EMBL" id="SHM96437.1"/>
    </source>
</evidence>
<protein>
    <submittedName>
        <fullName evidence="2">Uncharacterized protein</fullName>
    </submittedName>
</protein>
<name>A0A1M7MZ86_9GAMM</name>